<dbReference type="PANTHER" id="PTHR43734">
    <property type="entry name" value="PHYTOENE DESATURASE"/>
    <property type="match status" value="1"/>
</dbReference>
<name>A0ABW2CE95_9ACTN</name>
<evidence type="ECO:0000313" key="1">
    <source>
        <dbReference type="EMBL" id="MFC6879191.1"/>
    </source>
</evidence>
<reference evidence="2" key="1">
    <citation type="journal article" date="2019" name="Int. J. Syst. Evol. Microbiol.">
        <title>The Global Catalogue of Microorganisms (GCM) 10K type strain sequencing project: providing services to taxonomists for standard genome sequencing and annotation.</title>
        <authorList>
            <consortium name="The Broad Institute Genomics Platform"/>
            <consortium name="The Broad Institute Genome Sequencing Center for Infectious Disease"/>
            <person name="Wu L."/>
            <person name="Ma J."/>
        </authorList>
    </citation>
    <scope>NUCLEOTIDE SEQUENCE [LARGE SCALE GENOMIC DNA]</scope>
    <source>
        <strain evidence="2">JCM 3369</strain>
    </source>
</reference>
<organism evidence="1 2">
    <name type="scientific">Actinomadura yumaensis</name>
    <dbReference type="NCBI Taxonomy" id="111807"/>
    <lineage>
        <taxon>Bacteria</taxon>
        <taxon>Bacillati</taxon>
        <taxon>Actinomycetota</taxon>
        <taxon>Actinomycetes</taxon>
        <taxon>Streptosporangiales</taxon>
        <taxon>Thermomonosporaceae</taxon>
        <taxon>Actinomadura</taxon>
    </lineage>
</organism>
<dbReference type="RefSeq" id="WP_160823872.1">
    <property type="nucleotide sequence ID" value="NZ_JBHSXS010000002.1"/>
</dbReference>
<gene>
    <name evidence="1" type="ORF">ACFQKB_05355</name>
</gene>
<dbReference type="PANTHER" id="PTHR43734:SF1">
    <property type="entry name" value="PHYTOENE DESATURASE"/>
    <property type="match status" value="1"/>
</dbReference>
<dbReference type="InterPro" id="IPR036188">
    <property type="entry name" value="FAD/NAD-bd_sf"/>
</dbReference>
<accession>A0ABW2CE95</accession>
<dbReference type="Pfam" id="PF13450">
    <property type="entry name" value="NAD_binding_8"/>
    <property type="match status" value="1"/>
</dbReference>
<proteinExistence type="predicted"/>
<dbReference type="SUPFAM" id="SSF51971">
    <property type="entry name" value="Nucleotide-binding domain"/>
    <property type="match status" value="1"/>
</dbReference>
<dbReference type="Gene3D" id="3.90.660.50">
    <property type="match status" value="1"/>
</dbReference>
<dbReference type="Gene3D" id="3.50.50.60">
    <property type="entry name" value="FAD/NAD(P)-binding domain"/>
    <property type="match status" value="1"/>
</dbReference>
<protein>
    <submittedName>
        <fullName evidence="1">NAD(P)-binding protein</fullName>
    </submittedName>
</protein>
<dbReference type="Proteomes" id="UP001596380">
    <property type="component" value="Unassembled WGS sequence"/>
</dbReference>
<evidence type="ECO:0000313" key="2">
    <source>
        <dbReference type="Proteomes" id="UP001596380"/>
    </source>
</evidence>
<dbReference type="EMBL" id="JBHSXS010000002">
    <property type="protein sequence ID" value="MFC6879191.1"/>
    <property type="molecule type" value="Genomic_DNA"/>
</dbReference>
<sequence>MTTITIIGGGLAGLTAAIASAERGAAVVLHEAHSHLGGRARSTDGPYIANDGAHAFYADGAPWRWLKERGLVQPFHALKPSTLARMRFRHEDRLRRLPPMPFNRMVTLGRRHRAPVEVSYRDWATGRFGPAAYRASLGFLRPVTFFHDPGSLSAAFCQERLHRVVAMGYPATRYPRGGWGAMIANMRRRAVGLGVRIETGSRVTALPEDGPVIVATSLEAARDLLGDPSLRWESGRVACRDLALPSGRDDTPLLFDLDEGALLERFSETDPSLAPSGRSLVQGYMPARPDESKADALRRLDRVYDQALPGWRTRLVWSRDQLAHHRTGALDLPGRTWRDRPAIDQGDGRYLAGDMVAAPGILAEVSITSALKAATQATHHPRRPSPQLQP</sequence>
<keyword evidence="2" id="KW-1185">Reference proteome</keyword>
<comment type="caution">
    <text evidence="1">The sequence shown here is derived from an EMBL/GenBank/DDBJ whole genome shotgun (WGS) entry which is preliminary data.</text>
</comment>